<gene>
    <name evidence="2" type="ORF">ETU37_00655</name>
</gene>
<evidence type="ECO:0000313" key="3">
    <source>
        <dbReference type="Proteomes" id="UP000291189"/>
    </source>
</evidence>
<dbReference type="RefSeq" id="WP_129984945.1">
    <property type="nucleotide sequence ID" value="NZ_SDPU01000001.1"/>
</dbReference>
<proteinExistence type="predicted"/>
<dbReference type="Proteomes" id="UP000291189">
    <property type="component" value="Unassembled WGS sequence"/>
</dbReference>
<keyword evidence="1" id="KW-0812">Transmembrane</keyword>
<feature type="transmembrane region" description="Helical" evidence="1">
    <location>
        <begin position="89"/>
        <end position="106"/>
    </location>
</feature>
<protein>
    <submittedName>
        <fullName evidence="2">Uncharacterized protein</fullName>
    </submittedName>
</protein>
<feature type="transmembrane region" description="Helical" evidence="1">
    <location>
        <begin position="48"/>
        <end position="69"/>
    </location>
</feature>
<accession>A0A4Q5JA79</accession>
<reference evidence="2 3" key="1">
    <citation type="submission" date="2019-01" db="EMBL/GenBank/DDBJ databases">
        <title>Nocardioides guangzhouensis sp. nov., an actinobacterium isolated from soil.</title>
        <authorList>
            <person name="Fu Y."/>
            <person name="Cai Y."/>
            <person name="Lin Z."/>
            <person name="Chen P."/>
        </authorList>
    </citation>
    <scope>NUCLEOTIDE SEQUENCE [LARGE SCALE GENOMIC DNA]</scope>
    <source>
        <strain evidence="2 3">NBRC 105384</strain>
    </source>
</reference>
<feature type="transmembrane region" description="Helical" evidence="1">
    <location>
        <begin position="112"/>
        <end position="133"/>
    </location>
</feature>
<evidence type="ECO:0000313" key="2">
    <source>
        <dbReference type="EMBL" id="RYU15662.1"/>
    </source>
</evidence>
<comment type="caution">
    <text evidence="2">The sequence shown here is derived from an EMBL/GenBank/DDBJ whole genome shotgun (WGS) entry which is preliminary data.</text>
</comment>
<organism evidence="2 3">
    <name type="scientific">Nocardioides iriomotensis</name>
    <dbReference type="NCBI Taxonomy" id="715784"/>
    <lineage>
        <taxon>Bacteria</taxon>
        <taxon>Bacillati</taxon>
        <taxon>Actinomycetota</taxon>
        <taxon>Actinomycetes</taxon>
        <taxon>Propionibacteriales</taxon>
        <taxon>Nocardioidaceae</taxon>
        <taxon>Nocardioides</taxon>
    </lineage>
</organism>
<keyword evidence="1" id="KW-1133">Transmembrane helix</keyword>
<dbReference type="EMBL" id="SDPU01000001">
    <property type="protein sequence ID" value="RYU15662.1"/>
    <property type="molecule type" value="Genomic_DNA"/>
</dbReference>
<feature type="transmembrane region" description="Helical" evidence="1">
    <location>
        <begin position="21"/>
        <end position="42"/>
    </location>
</feature>
<name>A0A4Q5JA79_9ACTN</name>
<keyword evidence="1" id="KW-0472">Membrane</keyword>
<keyword evidence="3" id="KW-1185">Reference proteome</keyword>
<dbReference type="AlphaFoldDB" id="A0A4Q5JA79"/>
<sequence length="137" mass="14066">MTPTVRDRAATRPTRPVLVEYAARQVAAAVVVSVAALMAHRAGLDTHVWPYVVMAGAIIPQVLLALVALGDEERRGRIRATSKPAPVPALLSLALALTAAGGVAAGQHGVSVAAAVIASVGLAVSALPTHLHVPRRR</sequence>
<evidence type="ECO:0000256" key="1">
    <source>
        <dbReference type="SAM" id="Phobius"/>
    </source>
</evidence>